<keyword evidence="1" id="KW-0456">Lyase</keyword>
<dbReference type="AlphaFoldDB" id="A0A2X3C8S1"/>
<keyword evidence="1" id="KW-0670">Pyruvate</keyword>
<protein>
    <submittedName>
        <fullName evidence="1">Pyruvate formate-lyase</fullName>
    </submittedName>
</protein>
<dbReference type="EMBL" id="UAWN01000005">
    <property type="protein sequence ID" value="SQC09593.1"/>
    <property type="molecule type" value="Genomic_DNA"/>
</dbReference>
<reference evidence="1 2" key="1">
    <citation type="submission" date="2018-06" db="EMBL/GenBank/DDBJ databases">
        <authorList>
            <consortium name="Pathogen Informatics"/>
            <person name="Doyle S."/>
        </authorList>
    </citation>
    <scope>NUCLEOTIDE SEQUENCE [LARGE SCALE GENOMIC DNA]</scope>
    <source>
        <strain evidence="1 2">NCTC9128</strain>
    </source>
</reference>
<dbReference type="Proteomes" id="UP000251088">
    <property type="component" value="Unassembled WGS sequence"/>
</dbReference>
<proteinExistence type="predicted"/>
<dbReference type="GO" id="GO:0016829">
    <property type="term" value="F:lyase activity"/>
    <property type="evidence" value="ECO:0007669"/>
    <property type="project" value="UniProtKB-KW"/>
</dbReference>
<evidence type="ECO:0000313" key="2">
    <source>
        <dbReference type="Proteomes" id="UP000251088"/>
    </source>
</evidence>
<sequence>MITGIQITKAANDDLLNSFWLLDSEKGEARCLCAKGWFCGR</sequence>
<name>A0A2X3C8S1_KLEPN</name>
<evidence type="ECO:0000313" key="1">
    <source>
        <dbReference type="EMBL" id="SQC09593.1"/>
    </source>
</evidence>
<accession>A0A2X3C8S1</accession>
<gene>
    <name evidence="1" type="primary">grcA_1</name>
    <name evidence="1" type="ORF">NCTC9128_01564</name>
</gene>
<organism evidence="1 2">
    <name type="scientific">Klebsiella pneumoniae</name>
    <dbReference type="NCBI Taxonomy" id="573"/>
    <lineage>
        <taxon>Bacteria</taxon>
        <taxon>Pseudomonadati</taxon>
        <taxon>Pseudomonadota</taxon>
        <taxon>Gammaproteobacteria</taxon>
        <taxon>Enterobacterales</taxon>
        <taxon>Enterobacteriaceae</taxon>
        <taxon>Klebsiella/Raoultella group</taxon>
        <taxon>Klebsiella</taxon>
        <taxon>Klebsiella pneumoniae complex</taxon>
    </lineage>
</organism>